<dbReference type="InterPro" id="IPR036162">
    <property type="entry name" value="Resolvase-like_N_sf"/>
</dbReference>
<dbReference type="PROSITE" id="PS00397">
    <property type="entry name" value="RECOMBINASES_1"/>
    <property type="match status" value="1"/>
</dbReference>
<proteinExistence type="predicted"/>
<evidence type="ECO:0000256" key="2">
    <source>
        <dbReference type="ARBA" id="ARBA00023125"/>
    </source>
</evidence>
<dbReference type="EMBL" id="JACOPB010000013">
    <property type="protein sequence ID" value="MBC5710835.1"/>
    <property type="molecule type" value="Genomic_DNA"/>
</dbReference>
<evidence type="ECO:0000313" key="6">
    <source>
        <dbReference type="EMBL" id="MBC5710835.1"/>
    </source>
</evidence>
<dbReference type="PROSITE" id="PS51736">
    <property type="entry name" value="RECOMBINASES_3"/>
    <property type="match status" value="1"/>
</dbReference>
<dbReference type="Pfam" id="PF13408">
    <property type="entry name" value="Zn_ribbon_recom"/>
    <property type="match status" value="1"/>
</dbReference>
<evidence type="ECO:0000313" key="7">
    <source>
        <dbReference type="Proteomes" id="UP000634672"/>
    </source>
</evidence>
<keyword evidence="2" id="KW-0238">DNA-binding</keyword>
<dbReference type="Pfam" id="PF00239">
    <property type="entry name" value="Resolvase"/>
    <property type="match status" value="1"/>
</dbReference>
<dbReference type="CDD" id="cd00338">
    <property type="entry name" value="Ser_Recombinase"/>
    <property type="match status" value="1"/>
</dbReference>
<dbReference type="Gene3D" id="3.90.1750.20">
    <property type="entry name" value="Putative Large Serine Recombinase, Chain B, Domain 2"/>
    <property type="match status" value="1"/>
</dbReference>
<dbReference type="InterPro" id="IPR006118">
    <property type="entry name" value="Recombinase_CS"/>
</dbReference>
<name>A0ABR7HCJ3_9FIRM</name>
<dbReference type="InterPro" id="IPR050639">
    <property type="entry name" value="SSR_resolvase"/>
</dbReference>
<keyword evidence="1" id="KW-0229">DNA integration</keyword>
<dbReference type="SUPFAM" id="SSF53041">
    <property type="entry name" value="Resolvase-like"/>
    <property type="match status" value="1"/>
</dbReference>
<evidence type="ECO:0000256" key="1">
    <source>
        <dbReference type="ARBA" id="ARBA00022908"/>
    </source>
</evidence>
<dbReference type="InterPro" id="IPR006119">
    <property type="entry name" value="Resolv_N"/>
</dbReference>
<evidence type="ECO:0000259" key="5">
    <source>
        <dbReference type="PROSITE" id="PS51736"/>
    </source>
</evidence>
<accession>A0ABR7HCJ3</accession>
<dbReference type="SMART" id="SM00857">
    <property type="entry name" value="Resolvase"/>
    <property type="match status" value="1"/>
</dbReference>
<sequence>MVKANSGGAILRAAIYIRVSTEEQHLNGLSLPAQRLALEEYAEKNGYSVVGVYADEGVSARKSMSYRKGLLKLLEDIKLGKVDMVLVTKLDRWFRNIKDYNITEEILRANNCYWRTIFENYDSSTANGQMVINIMLSVNQAECDRTSERIKAVFDYKRSQGQCVTGKCAPYGYIIENAYIKKDPAVSHIVDDAINHYFSCFSIRTTVQYITNKYGEEAPSYYKIDKFFRNPKYAGIDFDGNKYCEPYMTMEQYNILSKSRQAKIYSQTGYVYIFSSLITCPICGRKFSGRQRKRTRSDGSIYCDVRYNCVGKFKYHGGASLRESAIEKYLFDNIDSAIQSTMIEYNLTSKNQPKPVKSIQSYKDELTRLNTLYQKGRITEDYYEAEYEKLSVIISGTDDLELKAKQEKLIFVERQFQGRWKELYNKLDNSHKRSFWKQIIEEIYVDPNSRQISGFKLLI</sequence>
<dbReference type="InterPro" id="IPR038109">
    <property type="entry name" value="DNA_bind_recomb_sf"/>
</dbReference>
<feature type="active site" description="O-(5'-phospho-DNA)-serine intermediate" evidence="4">
    <location>
        <position position="20"/>
    </location>
</feature>
<dbReference type="InterPro" id="IPR025827">
    <property type="entry name" value="Zn_ribbon_recom_dom"/>
</dbReference>
<evidence type="ECO:0000256" key="3">
    <source>
        <dbReference type="ARBA" id="ARBA00023172"/>
    </source>
</evidence>
<protein>
    <submittedName>
        <fullName evidence="6">Recombinase family protein</fullName>
    </submittedName>
</protein>
<feature type="domain" description="Resolvase/invertase-type recombinase catalytic" evidence="5">
    <location>
        <begin position="12"/>
        <end position="161"/>
    </location>
</feature>
<dbReference type="RefSeq" id="WP_187023559.1">
    <property type="nucleotide sequence ID" value="NZ_JACOPB010000013.1"/>
</dbReference>
<comment type="caution">
    <text evidence="6">The sequence shown here is derived from an EMBL/GenBank/DDBJ whole genome shotgun (WGS) entry which is preliminary data.</text>
</comment>
<dbReference type="Proteomes" id="UP000634672">
    <property type="component" value="Unassembled WGS sequence"/>
</dbReference>
<keyword evidence="7" id="KW-1185">Reference proteome</keyword>
<dbReference type="Gene3D" id="3.40.50.1390">
    <property type="entry name" value="Resolvase, N-terminal catalytic domain"/>
    <property type="match status" value="1"/>
</dbReference>
<evidence type="ECO:0000256" key="4">
    <source>
        <dbReference type="PROSITE-ProRule" id="PRU10137"/>
    </source>
</evidence>
<dbReference type="PANTHER" id="PTHR30461:SF2">
    <property type="entry name" value="SERINE RECOMBINASE PINE-RELATED"/>
    <property type="match status" value="1"/>
</dbReference>
<keyword evidence="3" id="KW-0233">DNA recombination</keyword>
<dbReference type="PANTHER" id="PTHR30461">
    <property type="entry name" value="DNA-INVERTASE FROM LAMBDOID PROPHAGE"/>
    <property type="match status" value="1"/>
</dbReference>
<gene>
    <name evidence="6" type="ORF">H8S75_23120</name>
</gene>
<reference evidence="6 7" key="1">
    <citation type="submission" date="2020-08" db="EMBL/GenBank/DDBJ databases">
        <title>Genome public.</title>
        <authorList>
            <person name="Liu C."/>
            <person name="Sun Q."/>
        </authorList>
    </citation>
    <scope>NUCLEOTIDE SEQUENCE [LARGE SCALE GENOMIC DNA]</scope>
    <source>
        <strain evidence="6 7">NSJ-66</strain>
    </source>
</reference>
<organism evidence="6 7">
    <name type="scientific">Hungatella hominis</name>
    <dbReference type="NCBI Taxonomy" id="2763050"/>
    <lineage>
        <taxon>Bacteria</taxon>
        <taxon>Bacillati</taxon>
        <taxon>Bacillota</taxon>
        <taxon>Clostridia</taxon>
        <taxon>Lachnospirales</taxon>
        <taxon>Lachnospiraceae</taxon>
        <taxon>Hungatella</taxon>
    </lineage>
</organism>